<evidence type="ECO:0000313" key="4">
    <source>
        <dbReference type="Proteomes" id="UP000502894"/>
    </source>
</evidence>
<reference evidence="3" key="1">
    <citation type="journal article" date="2020" name="Microbiol. Resour. Announc.">
        <title>Complete Genome Sequence of Novel Psychrotolerant Legionella Strain TUM19329, Isolated from Antarctic Lake Sediment.</title>
        <authorList>
            <person name="Shimada S."/>
            <person name="Nakai R."/>
            <person name="Aoki K."/>
            <person name="Shimoeda N."/>
            <person name="Ohno G."/>
            <person name="Miyazaki Y."/>
            <person name="Kudoh S."/>
            <person name="Imura S."/>
            <person name="Watanabe K."/>
            <person name="Ishii Y."/>
            <person name="Tateda K."/>
        </authorList>
    </citation>
    <scope>NUCLEOTIDE SEQUENCE [LARGE SCALE GENOMIC DNA]</scope>
    <source>
        <strain evidence="3">TUM19329</strain>
    </source>
</reference>
<feature type="compositionally biased region" description="Basic and acidic residues" evidence="1">
    <location>
        <begin position="136"/>
        <end position="147"/>
    </location>
</feature>
<proteinExistence type="predicted"/>
<accession>A0A6F8T4K0</accession>
<organism evidence="3 4">
    <name type="scientific">Legionella antarctica</name>
    <dbReference type="NCBI Taxonomy" id="2708020"/>
    <lineage>
        <taxon>Bacteria</taxon>
        <taxon>Pseudomonadati</taxon>
        <taxon>Pseudomonadota</taxon>
        <taxon>Gammaproteobacteria</taxon>
        <taxon>Legionellales</taxon>
        <taxon>Legionellaceae</taxon>
        <taxon>Legionella</taxon>
    </lineage>
</organism>
<keyword evidence="4" id="KW-1185">Reference proteome</keyword>
<feature type="region of interest" description="Disordered" evidence="1">
    <location>
        <begin position="112"/>
        <end position="147"/>
    </location>
</feature>
<dbReference type="RefSeq" id="WP_226905610.1">
    <property type="nucleotide sequence ID" value="NZ_AP022839.1"/>
</dbReference>
<name>A0A6F8T4K0_9GAMM</name>
<evidence type="ECO:0000256" key="1">
    <source>
        <dbReference type="SAM" id="MobiDB-lite"/>
    </source>
</evidence>
<evidence type="ECO:0008006" key="5">
    <source>
        <dbReference type="Google" id="ProtNLM"/>
    </source>
</evidence>
<dbReference type="Proteomes" id="UP000502894">
    <property type="component" value="Chromosome"/>
</dbReference>
<evidence type="ECO:0000256" key="2">
    <source>
        <dbReference type="SAM" id="Phobius"/>
    </source>
</evidence>
<keyword evidence="2" id="KW-0472">Membrane</keyword>
<gene>
    <name evidence="3" type="ORF">TUM19329_17520</name>
</gene>
<evidence type="ECO:0000313" key="3">
    <source>
        <dbReference type="EMBL" id="BCA95391.1"/>
    </source>
</evidence>
<keyword evidence="2" id="KW-0812">Transmembrane</keyword>
<dbReference type="EMBL" id="AP022839">
    <property type="protein sequence ID" value="BCA95391.1"/>
    <property type="molecule type" value="Genomic_DNA"/>
</dbReference>
<feature type="transmembrane region" description="Helical" evidence="2">
    <location>
        <begin position="40"/>
        <end position="67"/>
    </location>
</feature>
<sequence>MIKILDEIEGLVSGKLSSLKTILSIFKLEARLAGLSVYPLMLNLCLIFVVLITIWLSGMLLIGYFAALFWGTFLLAVCLILTLNIILFVGLLSYLSYNLNNMSFEKTRASLSSKEYNENGKLKKKINRRNNSAGKDIARPEKPNNDA</sequence>
<dbReference type="AlphaFoldDB" id="A0A6F8T4K0"/>
<feature type="transmembrane region" description="Helical" evidence="2">
    <location>
        <begin position="73"/>
        <end position="97"/>
    </location>
</feature>
<protein>
    <recommendedName>
        <fullName evidence="5">Transmembrane protein</fullName>
    </recommendedName>
</protein>
<dbReference type="KEGG" id="lant:TUM19329_17520"/>
<keyword evidence="2" id="KW-1133">Transmembrane helix</keyword>